<dbReference type="InterPro" id="IPR036890">
    <property type="entry name" value="HATPase_C_sf"/>
</dbReference>
<protein>
    <submittedName>
        <fullName evidence="3">Histidine kinase-like protein</fullName>
    </submittedName>
</protein>
<evidence type="ECO:0000313" key="4">
    <source>
        <dbReference type="Proteomes" id="UP000316706"/>
    </source>
</evidence>
<sequence length="132" mass="14918">MPAVTFAPEVAPLVLDPSDEAPAKARRYLADRFRELGHADDYIGRLVVTELVTNSYKHVGTGHIVVRIFPDAREPFTVIEVWDESNALPRVQRENDDAESGRGLLLMEQLVHDWGVRPLNEEGKITWARCAR</sequence>
<dbReference type="OrthoDB" id="3474366at2"/>
<evidence type="ECO:0000313" key="3">
    <source>
        <dbReference type="EMBL" id="TQM66694.1"/>
    </source>
</evidence>
<dbReference type="PANTHER" id="PTHR35526:SF3">
    <property type="entry name" value="ANTI-SIGMA-F FACTOR RSBW"/>
    <property type="match status" value="1"/>
</dbReference>
<dbReference type="InterPro" id="IPR003594">
    <property type="entry name" value="HATPase_dom"/>
</dbReference>
<keyword evidence="3" id="KW-0808">Transferase</keyword>
<dbReference type="InterPro" id="IPR050267">
    <property type="entry name" value="Anti-sigma-factor_SerPK"/>
</dbReference>
<accession>A0A543I7W3</accession>
<dbReference type="RefSeq" id="WP_141965800.1">
    <property type="nucleotide sequence ID" value="NZ_VFPO01000001.1"/>
</dbReference>
<keyword evidence="4" id="KW-1185">Reference proteome</keyword>
<dbReference type="Pfam" id="PF13581">
    <property type="entry name" value="HATPase_c_2"/>
    <property type="match status" value="1"/>
</dbReference>
<gene>
    <name evidence="3" type="ORF">FHX41_0278</name>
</gene>
<dbReference type="PANTHER" id="PTHR35526">
    <property type="entry name" value="ANTI-SIGMA-F FACTOR RSBW-RELATED"/>
    <property type="match status" value="1"/>
</dbReference>
<proteinExistence type="predicted"/>
<dbReference type="SUPFAM" id="SSF55874">
    <property type="entry name" value="ATPase domain of HSP90 chaperone/DNA topoisomerase II/histidine kinase"/>
    <property type="match status" value="1"/>
</dbReference>
<evidence type="ECO:0000259" key="2">
    <source>
        <dbReference type="Pfam" id="PF13581"/>
    </source>
</evidence>
<dbReference type="CDD" id="cd16936">
    <property type="entry name" value="HATPase_RsbW-like"/>
    <property type="match status" value="1"/>
</dbReference>
<comment type="caution">
    <text evidence="3">The sequence shown here is derived from an EMBL/GenBank/DDBJ whole genome shotgun (WGS) entry which is preliminary data.</text>
</comment>
<dbReference type="GO" id="GO:0004674">
    <property type="term" value="F:protein serine/threonine kinase activity"/>
    <property type="evidence" value="ECO:0007669"/>
    <property type="project" value="UniProtKB-KW"/>
</dbReference>
<keyword evidence="3" id="KW-0418">Kinase</keyword>
<keyword evidence="1" id="KW-0723">Serine/threonine-protein kinase</keyword>
<dbReference type="Gene3D" id="3.30.565.10">
    <property type="entry name" value="Histidine kinase-like ATPase, C-terminal domain"/>
    <property type="match status" value="1"/>
</dbReference>
<evidence type="ECO:0000256" key="1">
    <source>
        <dbReference type="ARBA" id="ARBA00022527"/>
    </source>
</evidence>
<reference evidence="3 4" key="1">
    <citation type="submission" date="2019-06" db="EMBL/GenBank/DDBJ databases">
        <title>Sequencing the genomes of 1000 actinobacteria strains.</title>
        <authorList>
            <person name="Klenk H.-P."/>
        </authorList>
    </citation>
    <scope>NUCLEOTIDE SEQUENCE [LARGE SCALE GENOMIC DNA]</scope>
    <source>
        <strain evidence="3 4">DSM 45043</strain>
    </source>
</reference>
<organism evidence="3 4">
    <name type="scientific">Actinomadura hallensis</name>
    <dbReference type="NCBI Taxonomy" id="337895"/>
    <lineage>
        <taxon>Bacteria</taxon>
        <taxon>Bacillati</taxon>
        <taxon>Actinomycetota</taxon>
        <taxon>Actinomycetes</taxon>
        <taxon>Streptosporangiales</taxon>
        <taxon>Thermomonosporaceae</taxon>
        <taxon>Actinomadura</taxon>
    </lineage>
</organism>
<feature type="domain" description="Histidine kinase/HSP90-like ATPase" evidence="2">
    <location>
        <begin position="23"/>
        <end position="128"/>
    </location>
</feature>
<dbReference type="EMBL" id="VFPO01000001">
    <property type="protein sequence ID" value="TQM66694.1"/>
    <property type="molecule type" value="Genomic_DNA"/>
</dbReference>
<name>A0A543I7W3_9ACTN</name>
<dbReference type="AlphaFoldDB" id="A0A543I7W3"/>
<dbReference type="Proteomes" id="UP000316706">
    <property type="component" value="Unassembled WGS sequence"/>
</dbReference>